<comment type="activity regulation">
    <text evidence="10">Na(+) is not transported, but it plays an essential structural role and its presence is essential for fluoride channel function.</text>
</comment>
<feature type="transmembrane region" description="Helical" evidence="10">
    <location>
        <begin position="33"/>
        <end position="53"/>
    </location>
</feature>
<evidence type="ECO:0000256" key="9">
    <source>
        <dbReference type="ARBA" id="ARBA00049940"/>
    </source>
</evidence>
<comment type="catalytic activity">
    <reaction evidence="8">
        <text>fluoride(in) = fluoride(out)</text>
        <dbReference type="Rhea" id="RHEA:76159"/>
        <dbReference type="ChEBI" id="CHEBI:17051"/>
    </reaction>
    <physiologicalReaction direction="left-to-right" evidence="8">
        <dbReference type="Rhea" id="RHEA:76160"/>
    </physiologicalReaction>
</comment>
<comment type="similarity">
    <text evidence="7 10">Belongs to the fluoride channel Fluc/FEX (TC 1.A.43) family.</text>
</comment>
<dbReference type="RefSeq" id="WP_189318958.1">
    <property type="nucleotide sequence ID" value="NZ_FXTU01000011.1"/>
</dbReference>
<evidence type="ECO:0000256" key="5">
    <source>
        <dbReference type="ARBA" id="ARBA00023136"/>
    </source>
</evidence>
<keyword evidence="3 10" id="KW-0812">Transmembrane</keyword>
<keyword evidence="10" id="KW-0813">Transport</keyword>
<keyword evidence="10" id="KW-0479">Metal-binding</keyword>
<keyword evidence="12" id="KW-1185">Reference proteome</keyword>
<keyword evidence="10" id="KW-0915">Sodium</keyword>
<evidence type="ECO:0000256" key="4">
    <source>
        <dbReference type="ARBA" id="ARBA00022989"/>
    </source>
</evidence>
<keyword evidence="5 10" id="KW-0472">Membrane</keyword>
<keyword evidence="2 10" id="KW-1003">Cell membrane</keyword>
<dbReference type="GO" id="GO:0140114">
    <property type="term" value="P:cellular detoxification of fluoride"/>
    <property type="evidence" value="ECO:0007669"/>
    <property type="project" value="UniProtKB-UniRule"/>
</dbReference>
<dbReference type="GO" id="GO:0005886">
    <property type="term" value="C:plasma membrane"/>
    <property type="evidence" value="ECO:0007669"/>
    <property type="project" value="UniProtKB-SubCell"/>
</dbReference>
<accession>A0AA45WS30</accession>
<dbReference type="Pfam" id="PF02537">
    <property type="entry name" value="CRCB"/>
    <property type="match status" value="1"/>
</dbReference>
<dbReference type="NCBIfam" id="TIGR00494">
    <property type="entry name" value="crcB"/>
    <property type="match status" value="1"/>
</dbReference>
<feature type="transmembrane region" description="Helical" evidence="10">
    <location>
        <begin position="99"/>
        <end position="120"/>
    </location>
</feature>
<evidence type="ECO:0000256" key="2">
    <source>
        <dbReference type="ARBA" id="ARBA00022475"/>
    </source>
</evidence>
<evidence type="ECO:0000313" key="11">
    <source>
        <dbReference type="EMBL" id="SMP34546.1"/>
    </source>
</evidence>
<dbReference type="GO" id="GO:0046872">
    <property type="term" value="F:metal ion binding"/>
    <property type="evidence" value="ECO:0007669"/>
    <property type="project" value="UniProtKB-KW"/>
</dbReference>
<evidence type="ECO:0000256" key="7">
    <source>
        <dbReference type="ARBA" id="ARBA00035120"/>
    </source>
</evidence>
<protein>
    <recommendedName>
        <fullName evidence="10">Fluoride-specific ion channel FluC</fullName>
    </recommendedName>
</protein>
<evidence type="ECO:0000256" key="1">
    <source>
        <dbReference type="ARBA" id="ARBA00004651"/>
    </source>
</evidence>
<dbReference type="EMBL" id="FXTU01000011">
    <property type="protein sequence ID" value="SMP34546.1"/>
    <property type="molecule type" value="Genomic_DNA"/>
</dbReference>
<keyword evidence="10" id="KW-0406">Ion transport</keyword>
<evidence type="ECO:0000256" key="3">
    <source>
        <dbReference type="ARBA" id="ARBA00022692"/>
    </source>
</evidence>
<dbReference type="AlphaFoldDB" id="A0AA45WS30"/>
<organism evidence="11 12">
    <name type="scientific">Laceyella tengchongensis</name>
    <dbReference type="NCBI Taxonomy" id="574699"/>
    <lineage>
        <taxon>Bacteria</taxon>
        <taxon>Bacillati</taxon>
        <taxon>Bacillota</taxon>
        <taxon>Bacilli</taxon>
        <taxon>Bacillales</taxon>
        <taxon>Thermoactinomycetaceae</taxon>
        <taxon>Laceyella</taxon>
    </lineage>
</organism>
<dbReference type="HAMAP" id="MF_00454">
    <property type="entry name" value="FluC"/>
    <property type="match status" value="1"/>
</dbReference>
<dbReference type="PANTHER" id="PTHR28259:SF1">
    <property type="entry name" value="FLUORIDE EXPORT PROTEIN 1-RELATED"/>
    <property type="match status" value="1"/>
</dbReference>
<dbReference type="Proteomes" id="UP001157946">
    <property type="component" value="Unassembled WGS sequence"/>
</dbReference>
<proteinExistence type="inferred from homology"/>
<gene>
    <name evidence="10" type="primary">fluC</name>
    <name evidence="10" type="synonym">crcB</name>
    <name evidence="11" type="ORF">SAMN06265361_11161</name>
</gene>
<evidence type="ECO:0000313" key="12">
    <source>
        <dbReference type="Proteomes" id="UP001157946"/>
    </source>
</evidence>
<comment type="caution">
    <text evidence="11">The sequence shown here is derived from an EMBL/GenBank/DDBJ whole genome shotgun (WGS) entry which is preliminary data.</text>
</comment>
<keyword evidence="6 10" id="KW-0407">Ion channel</keyword>
<evidence type="ECO:0000256" key="6">
    <source>
        <dbReference type="ARBA" id="ARBA00023303"/>
    </source>
</evidence>
<comment type="function">
    <text evidence="9 10">Fluoride-specific ion channel. Important for reducing fluoride concentration in the cell, thus reducing its toxicity.</text>
</comment>
<dbReference type="PANTHER" id="PTHR28259">
    <property type="entry name" value="FLUORIDE EXPORT PROTEIN 1-RELATED"/>
    <property type="match status" value="1"/>
</dbReference>
<sequence length="123" mass="13324">MMTTIFIGLCGSLGAVARHLVGKWIKAHCSRYSFPWATFLINVSGCFALGLALGSAGAESLASALAHSHPFTTGFLGGFTTFSTFTVEWLELWQTKNRLAAMLYLLFSGTIGLLACWTGYKMM</sequence>
<feature type="binding site" evidence="10">
    <location>
        <position position="77"/>
    </location>
    <ligand>
        <name>Na(+)</name>
        <dbReference type="ChEBI" id="CHEBI:29101"/>
        <note>structural</note>
    </ligand>
</feature>
<dbReference type="InterPro" id="IPR003691">
    <property type="entry name" value="FluC"/>
</dbReference>
<feature type="transmembrane region" description="Helical" evidence="10">
    <location>
        <begin position="65"/>
        <end position="87"/>
    </location>
</feature>
<name>A0AA45WS30_9BACL</name>
<feature type="binding site" evidence="10">
    <location>
        <position position="80"/>
    </location>
    <ligand>
        <name>Na(+)</name>
        <dbReference type="ChEBI" id="CHEBI:29101"/>
        <note>structural</note>
    </ligand>
</feature>
<evidence type="ECO:0000256" key="8">
    <source>
        <dbReference type="ARBA" id="ARBA00035585"/>
    </source>
</evidence>
<keyword evidence="4 10" id="KW-1133">Transmembrane helix</keyword>
<reference evidence="11" key="1">
    <citation type="submission" date="2017-05" db="EMBL/GenBank/DDBJ databases">
        <authorList>
            <person name="Varghese N."/>
            <person name="Submissions S."/>
        </authorList>
    </citation>
    <scope>NUCLEOTIDE SEQUENCE</scope>
    <source>
        <strain evidence="11">DSM 45262</strain>
    </source>
</reference>
<dbReference type="GO" id="GO:0062054">
    <property type="term" value="F:fluoride channel activity"/>
    <property type="evidence" value="ECO:0007669"/>
    <property type="project" value="UniProtKB-UniRule"/>
</dbReference>
<comment type="subcellular location">
    <subcellularLocation>
        <location evidence="1 10">Cell membrane</location>
        <topology evidence="1 10">Multi-pass membrane protein</topology>
    </subcellularLocation>
</comment>
<evidence type="ECO:0000256" key="10">
    <source>
        <dbReference type="HAMAP-Rule" id="MF_00454"/>
    </source>
</evidence>